<name>A0A0D2MJV2_9CHLO</name>
<feature type="region of interest" description="Disordered" evidence="5">
    <location>
        <begin position="57"/>
        <end position="103"/>
    </location>
</feature>
<comment type="similarity">
    <text evidence="2">Belongs to the alpha-ketoglutarate dehydrogenase family.</text>
</comment>
<dbReference type="GO" id="GO:0005739">
    <property type="term" value="C:mitochondrion"/>
    <property type="evidence" value="ECO:0007669"/>
    <property type="project" value="TreeGrafter"/>
</dbReference>
<dbReference type="STRING" id="145388.A0A0D2MJV2"/>
<evidence type="ECO:0000256" key="5">
    <source>
        <dbReference type="SAM" id="MobiDB-lite"/>
    </source>
</evidence>
<evidence type="ECO:0000256" key="1">
    <source>
        <dbReference type="ARBA" id="ARBA00001964"/>
    </source>
</evidence>
<dbReference type="AlphaFoldDB" id="A0A0D2MJV2"/>
<evidence type="ECO:0000313" key="6">
    <source>
        <dbReference type="EMBL" id="KIY95215.1"/>
    </source>
</evidence>
<dbReference type="PANTHER" id="PTHR23152:SF35">
    <property type="entry name" value="2-OXOGLUTARATE DEHYDROGENASE E1 COMPONENT"/>
    <property type="match status" value="1"/>
</dbReference>
<evidence type="ECO:0000256" key="3">
    <source>
        <dbReference type="ARBA" id="ARBA00023002"/>
    </source>
</evidence>
<protein>
    <submittedName>
        <fullName evidence="6">2-oxoglutarate dehydrogenase E1 component</fullName>
        <ecNumber evidence="6">1.2.4.2</ecNumber>
    </submittedName>
</protein>
<dbReference type="EMBL" id="KK103630">
    <property type="protein sequence ID" value="KIY95215.1"/>
    <property type="molecule type" value="Genomic_DNA"/>
</dbReference>
<accession>A0A0D2MJV2</accession>
<dbReference type="GO" id="GO:0006099">
    <property type="term" value="P:tricarboxylic acid cycle"/>
    <property type="evidence" value="ECO:0007669"/>
    <property type="project" value="TreeGrafter"/>
</dbReference>
<organism evidence="6 7">
    <name type="scientific">Monoraphidium neglectum</name>
    <dbReference type="NCBI Taxonomy" id="145388"/>
    <lineage>
        <taxon>Eukaryota</taxon>
        <taxon>Viridiplantae</taxon>
        <taxon>Chlorophyta</taxon>
        <taxon>core chlorophytes</taxon>
        <taxon>Chlorophyceae</taxon>
        <taxon>CS clade</taxon>
        <taxon>Sphaeropleales</taxon>
        <taxon>Selenastraceae</taxon>
        <taxon>Monoraphidium</taxon>
    </lineage>
</organism>
<comment type="cofactor">
    <cofactor evidence="1">
        <name>thiamine diphosphate</name>
        <dbReference type="ChEBI" id="CHEBI:58937"/>
    </cofactor>
</comment>
<feature type="compositionally biased region" description="Low complexity" evidence="5">
    <location>
        <begin position="149"/>
        <end position="162"/>
    </location>
</feature>
<dbReference type="KEGG" id="mng:MNEG_12746"/>
<keyword evidence="7" id="KW-1185">Reference proteome</keyword>
<feature type="compositionally biased region" description="Low complexity" evidence="5">
    <location>
        <begin position="75"/>
        <end position="95"/>
    </location>
</feature>
<gene>
    <name evidence="6" type="ORF">MNEG_12746</name>
</gene>
<dbReference type="RefSeq" id="XP_013894235.1">
    <property type="nucleotide sequence ID" value="XM_014038781.1"/>
</dbReference>
<feature type="non-terminal residue" evidence="6">
    <location>
        <position position="486"/>
    </location>
</feature>
<dbReference type="GO" id="GO:0045252">
    <property type="term" value="C:oxoglutarate dehydrogenase complex"/>
    <property type="evidence" value="ECO:0007669"/>
    <property type="project" value="TreeGrafter"/>
</dbReference>
<dbReference type="OrthoDB" id="413077at2759"/>
<keyword evidence="4" id="KW-0786">Thiamine pyrophosphate</keyword>
<feature type="region of interest" description="Disordered" evidence="5">
    <location>
        <begin position="149"/>
        <end position="171"/>
    </location>
</feature>
<dbReference type="SUPFAM" id="SSF52518">
    <property type="entry name" value="Thiamin diphosphate-binding fold (THDP-binding)"/>
    <property type="match status" value="1"/>
</dbReference>
<dbReference type="GO" id="GO:0030976">
    <property type="term" value="F:thiamine pyrophosphate binding"/>
    <property type="evidence" value="ECO:0007669"/>
    <property type="project" value="InterPro"/>
</dbReference>
<dbReference type="GO" id="GO:0004591">
    <property type="term" value="F:oxoglutarate dehydrogenase (succinyl-transferring) activity"/>
    <property type="evidence" value="ECO:0007669"/>
    <property type="project" value="UniProtKB-EC"/>
</dbReference>
<evidence type="ECO:0000256" key="2">
    <source>
        <dbReference type="ARBA" id="ARBA00006936"/>
    </source>
</evidence>
<evidence type="ECO:0000313" key="7">
    <source>
        <dbReference type="Proteomes" id="UP000054498"/>
    </source>
</evidence>
<dbReference type="EC" id="1.2.4.2" evidence="6"/>
<dbReference type="Gene3D" id="3.40.50.970">
    <property type="match status" value="1"/>
</dbReference>
<dbReference type="InterPro" id="IPR011603">
    <property type="entry name" value="2oxoglutarate_DH_E1"/>
</dbReference>
<evidence type="ECO:0000256" key="4">
    <source>
        <dbReference type="ARBA" id="ARBA00023052"/>
    </source>
</evidence>
<dbReference type="Proteomes" id="UP000054498">
    <property type="component" value="Unassembled WGS sequence"/>
</dbReference>
<dbReference type="PANTHER" id="PTHR23152">
    <property type="entry name" value="2-OXOGLUTARATE DEHYDROGENASE"/>
    <property type="match status" value="1"/>
</dbReference>
<keyword evidence="3 6" id="KW-0560">Oxidoreductase</keyword>
<proteinExistence type="inferred from homology"/>
<dbReference type="InterPro" id="IPR029061">
    <property type="entry name" value="THDP-binding"/>
</dbReference>
<dbReference type="GeneID" id="25730139"/>
<dbReference type="Gene3D" id="1.10.287.1150">
    <property type="entry name" value="TPP helical domain"/>
    <property type="match status" value="1"/>
</dbReference>
<sequence>MPPSGVWTAGCPLTAVLVPQRHALLRECAPLLPLVGAALACAHGLPGATRRALHSAMRGRGRLWQQQQKDGKGSDSGSSSSSSRSARSNAPASGGAPWGGRAQSAAPFRRLPLRPASPWILGPFSLRRRPSITPAGLPAMARACLHTLPSSGSTAPTPAGATASGGGGGAAAAMPFSSSLSPGGDAINNHDVIDALKLSEMIHRFRARGHMMAQLDPLRRCKGGPWVGPIGQENDRSDLTLVALIAGWPEGGSDEERAAFVGRQLGLIGPATPDRRLPVGSLMPGDPGGAPAKEWWGLAEVVEVMRERYCGTLALEFKHLFQQDEMAWIQQRFETRTQLEPEERAAILRQLLEADSLERFLSVKFPSSKRFGLEGCEALLPGLHALIRASAGHGVERIMLGMAHRGRLNVLVHLLGKPIGALCSEMEGLQSEFKVGDVKYHLGQTGSLDVTPPGQAPRRVALSIAPNPSHLEAVNPVVMGMVRAHQ</sequence>
<reference evidence="6 7" key="1">
    <citation type="journal article" date="2013" name="BMC Genomics">
        <title>Reconstruction of the lipid metabolism for the microalga Monoraphidium neglectum from its genome sequence reveals characteristics suitable for biofuel production.</title>
        <authorList>
            <person name="Bogen C."/>
            <person name="Al-Dilaimi A."/>
            <person name="Albersmeier A."/>
            <person name="Wichmann J."/>
            <person name="Grundmann M."/>
            <person name="Rupp O."/>
            <person name="Lauersen K.J."/>
            <person name="Blifernez-Klassen O."/>
            <person name="Kalinowski J."/>
            <person name="Goesmann A."/>
            <person name="Mussgnug J.H."/>
            <person name="Kruse O."/>
        </authorList>
    </citation>
    <scope>NUCLEOTIDE SEQUENCE [LARGE SCALE GENOMIC DNA]</scope>
    <source>
        <strain evidence="6 7">SAG 48.87</strain>
    </source>
</reference>